<sequence>MAPSQIRLIRILLLIYKGDIILRLNDERVGLGYTINNEKVKVEKWKSCDDFQVSEIHLNGNTAKFWTEFVGGCGELTFGVLEKIGISTINAILKIAELIGIDMELIGYGGLKDAFAHSWQFITIPGKVHKLFYSNIKFFPIEQRSSPFSSQESWGNHFWISLYTQEKQYLKDLFNKVVKEPIPAYYGLQRFGEESVDTHLIGLYILKKEYTNATKKILEGKWGWYEKVLAECLKDHDEKNCLKLLPHKLVKLFINAYQSYIFNKALSKFICEKYDLFDIRVSFVGVVDKFGLPTKVIPFFNEKHMRTMVQNRKAYLLARLAGSEIGKYDDEFSTYELELLETDGLKPEDFIDTPCGKIKGSFRPIHFWVECPKLEEYDEKIMISFKLIRGMYATVFLREFVEFM</sequence>
<dbReference type="PROSITE" id="PS50984">
    <property type="entry name" value="TRUD"/>
    <property type="match status" value="1"/>
</dbReference>
<organism evidence="4 5">
    <name type="scientific">Candidatus Marsarchaeota G1 archaeon OSP_D</name>
    <dbReference type="NCBI Taxonomy" id="1978155"/>
    <lineage>
        <taxon>Archaea</taxon>
        <taxon>Candidatus Marsarchaeota</taxon>
        <taxon>Candidatus Marsarchaeota group 1</taxon>
    </lineage>
</organism>
<comment type="similarity">
    <text evidence="1">Belongs to the pseudouridine synthase TruD family.</text>
</comment>
<dbReference type="EMBL" id="NEXC01000003">
    <property type="protein sequence ID" value="PSN84412.1"/>
    <property type="molecule type" value="Genomic_DNA"/>
</dbReference>
<dbReference type="InterPro" id="IPR043165">
    <property type="entry name" value="TruD_insert_sf"/>
</dbReference>
<dbReference type="InterPro" id="IPR042214">
    <property type="entry name" value="TruD_catalytic"/>
</dbReference>
<dbReference type="GO" id="GO:0009982">
    <property type="term" value="F:pseudouridine synthase activity"/>
    <property type="evidence" value="ECO:0007669"/>
    <property type="project" value="InterPro"/>
</dbReference>
<dbReference type="Proteomes" id="UP000240880">
    <property type="component" value="Unassembled WGS sequence"/>
</dbReference>
<proteinExistence type="inferred from homology"/>
<dbReference type="InterPro" id="IPR011760">
    <property type="entry name" value="PsdUridine_synth_TruD_insert"/>
</dbReference>
<evidence type="ECO:0000313" key="4">
    <source>
        <dbReference type="EMBL" id="PSN84412.1"/>
    </source>
</evidence>
<protein>
    <recommendedName>
        <fullName evidence="3">TRUD domain-containing protein</fullName>
    </recommendedName>
</protein>
<dbReference type="GO" id="GO:0001522">
    <property type="term" value="P:pseudouridine synthesis"/>
    <property type="evidence" value="ECO:0007669"/>
    <property type="project" value="InterPro"/>
</dbReference>
<evidence type="ECO:0000259" key="3">
    <source>
        <dbReference type="PROSITE" id="PS50984"/>
    </source>
</evidence>
<dbReference type="AlphaFoldDB" id="A0A2R6ADE3"/>
<dbReference type="GO" id="GO:0003723">
    <property type="term" value="F:RNA binding"/>
    <property type="evidence" value="ECO:0007669"/>
    <property type="project" value="InterPro"/>
</dbReference>
<reference evidence="4 5" key="1">
    <citation type="submission" date="2017-04" db="EMBL/GenBank/DDBJ databases">
        <title>Novel microbial lineages endemic to geothermal iron-oxide mats fill important gaps in the evolutionary history of Archaea.</title>
        <authorList>
            <person name="Jay Z.J."/>
            <person name="Beam J.P."/>
            <person name="Dlakic M."/>
            <person name="Rusch D.B."/>
            <person name="Kozubal M.A."/>
            <person name="Inskeep W.P."/>
        </authorList>
    </citation>
    <scope>NUCLEOTIDE SEQUENCE [LARGE SCALE GENOMIC DNA]</scope>
    <source>
        <strain evidence="4">OSP_D</strain>
    </source>
</reference>
<dbReference type="PANTHER" id="PTHR13326:SF21">
    <property type="entry name" value="PSEUDOURIDYLATE SYNTHASE PUS7L"/>
    <property type="match status" value="1"/>
</dbReference>
<dbReference type="InterPro" id="IPR020103">
    <property type="entry name" value="PsdUridine_synth_cat_dom_sf"/>
</dbReference>
<dbReference type="Pfam" id="PF01142">
    <property type="entry name" value="TruD"/>
    <property type="match status" value="2"/>
</dbReference>
<dbReference type="Gene3D" id="3.30.2340.10">
    <property type="entry name" value="TruD, insertion domain"/>
    <property type="match status" value="1"/>
</dbReference>
<dbReference type="Gene3D" id="3.30.2350.20">
    <property type="entry name" value="TruD, catalytic domain"/>
    <property type="match status" value="1"/>
</dbReference>
<dbReference type="SUPFAM" id="SSF55120">
    <property type="entry name" value="Pseudouridine synthase"/>
    <property type="match status" value="1"/>
</dbReference>
<accession>A0A2R6ADE3</accession>
<evidence type="ECO:0000256" key="2">
    <source>
        <dbReference type="ARBA" id="ARBA00023235"/>
    </source>
</evidence>
<keyword evidence="2" id="KW-0413">Isomerase</keyword>
<evidence type="ECO:0000256" key="1">
    <source>
        <dbReference type="ARBA" id="ARBA00007953"/>
    </source>
</evidence>
<gene>
    <name evidence="4" type="ORF">B9Q01_00685</name>
</gene>
<feature type="domain" description="TRUD" evidence="3">
    <location>
        <begin position="181"/>
        <end position="368"/>
    </location>
</feature>
<comment type="caution">
    <text evidence="4">The sequence shown here is derived from an EMBL/GenBank/DDBJ whole genome shotgun (WGS) entry which is preliminary data.</text>
</comment>
<dbReference type="InterPro" id="IPR001656">
    <property type="entry name" value="PsdUridine_synth_TruD"/>
</dbReference>
<evidence type="ECO:0000313" key="5">
    <source>
        <dbReference type="Proteomes" id="UP000240880"/>
    </source>
</evidence>
<name>A0A2R6ADE3_9ARCH</name>
<dbReference type="PANTHER" id="PTHR13326">
    <property type="entry name" value="TRNA PSEUDOURIDINE SYNTHASE D"/>
    <property type="match status" value="1"/>
</dbReference>